<dbReference type="PANTHER" id="PTHR43498:SF1">
    <property type="entry name" value="COB--COM HETERODISULFIDE REDUCTASE IRON-SULFUR SUBUNIT A"/>
    <property type="match status" value="1"/>
</dbReference>
<evidence type="ECO:0000256" key="3">
    <source>
        <dbReference type="ARBA" id="ARBA00023002"/>
    </source>
</evidence>
<sequence>MIKRGRRIRIWVGLLLVSLLLFSVEPQNQAGAASSGNNTSHYDVVVIGSEVEGALLAKATHNLGLKVLILDPREKPGGQMIQGKMLVLDEPNTNKKKSLVQGEMKRLYDSYNAGTIRKDADFERYYNSLIKGIPLASGIHIVKINKENKEGSGNSIQSLTYQKKNKITYTIDAKYWVENTDFGALTSQLGVKRIPGVESIFGGKQPEYMAATYMLKFKNVNWLELHNATLKDYPLTKLEQKYGSNTYVDYDFGTGFSNITNKYKPSDAQLRLRGINSTYQKNGEVIMNALLIYDVDPANEKSVNSAIKKARAEAPKILKFLQKNIPGYKHAQLNGFPDYLYIRDYNRYETDYVLQYEDLMGGKMFWDNVSIGGYAIDIQGTKKIPNGKGYGKPDQYGIPLRSFELKGYDNVLVAGKNIGASIKAYGSARITPTTALAAETIGIILGHELNQKPLRELTSADFRRIHQYLNKDYHIDLD</sequence>
<accession>A0ABS4H347</accession>
<reference evidence="6 7" key="1">
    <citation type="submission" date="2021-03" db="EMBL/GenBank/DDBJ databases">
        <title>Genomic Encyclopedia of Type Strains, Phase IV (KMG-IV): sequencing the most valuable type-strain genomes for metagenomic binning, comparative biology and taxonomic classification.</title>
        <authorList>
            <person name="Goeker M."/>
        </authorList>
    </citation>
    <scope>NUCLEOTIDE SEQUENCE [LARGE SCALE GENOMIC DNA]</scope>
    <source>
        <strain evidence="6 7">DSM 23491</strain>
    </source>
</reference>
<keyword evidence="5" id="KW-0411">Iron-sulfur</keyword>
<keyword evidence="7" id="KW-1185">Reference proteome</keyword>
<evidence type="ECO:0000256" key="5">
    <source>
        <dbReference type="ARBA" id="ARBA00023014"/>
    </source>
</evidence>
<dbReference type="Proteomes" id="UP001519273">
    <property type="component" value="Unassembled WGS sequence"/>
</dbReference>
<organism evidence="6 7">
    <name type="scientific">Paenibacillus sediminis</name>
    <dbReference type="NCBI Taxonomy" id="664909"/>
    <lineage>
        <taxon>Bacteria</taxon>
        <taxon>Bacillati</taxon>
        <taxon>Bacillota</taxon>
        <taxon>Bacilli</taxon>
        <taxon>Bacillales</taxon>
        <taxon>Paenibacillaceae</taxon>
        <taxon>Paenibacillus</taxon>
    </lineage>
</organism>
<evidence type="ECO:0000313" key="7">
    <source>
        <dbReference type="Proteomes" id="UP001519273"/>
    </source>
</evidence>
<proteinExistence type="predicted"/>
<keyword evidence="1" id="KW-0004">4Fe-4S</keyword>
<dbReference type="InterPro" id="IPR036188">
    <property type="entry name" value="FAD/NAD-bd_sf"/>
</dbReference>
<dbReference type="Pfam" id="PF12831">
    <property type="entry name" value="FAD_oxidored"/>
    <property type="match status" value="1"/>
</dbReference>
<dbReference type="PANTHER" id="PTHR43498">
    <property type="entry name" value="FERREDOXIN:COB-COM HETERODISULFIDE REDUCTASE SUBUNIT A"/>
    <property type="match status" value="1"/>
</dbReference>
<dbReference type="SUPFAM" id="SSF51905">
    <property type="entry name" value="FAD/NAD(P)-binding domain"/>
    <property type="match status" value="1"/>
</dbReference>
<keyword evidence="2" id="KW-0479">Metal-binding</keyword>
<evidence type="ECO:0008006" key="8">
    <source>
        <dbReference type="Google" id="ProtNLM"/>
    </source>
</evidence>
<dbReference type="Gene3D" id="3.50.50.60">
    <property type="entry name" value="FAD/NAD(P)-binding domain"/>
    <property type="match status" value="1"/>
</dbReference>
<comment type="caution">
    <text evidence="6">The sequence shown here is derived from an EMBL/GenBank/DDBJ whole genome shotgun (WGS) entry which is preliminary data.</text>
</comment>
<name>A0ABS4H347_9BACL</name>
<protein>
    <recommendedName>
        <fullName evidence="8">FAD-dependent oxidoreductase</fullName>
    </recommendedName>
</protein>
<evidence type="ECO:0000256" key="2">
    <source>
        <dbReference type="ARBA" id="ARBA00022723"/>
    </source>
</evidence>
<gene>
    <name evidence="6" type="ORF">J2Z20_001805</name>
</gene>
<evidence type="ECO:0000256" key="4">
    <source>
        <dbReference type="ARBA" id="ARBA00023004"/>
    </source>
</evidence>
<dbReference type="EMBL" id="JAGGKP010000003">
    <property type="protein sequence ID" value="MBP1936923.1"/>
    <property type="molecule type" value="Genomic_DNA"/>
</dbReference>
<evidence type="ECO:0000256" key="1">
    <source>
        <dbReference type="ARBA" id="ARBA00022485"/>
    </source>
</evidence>
<keyword evidence="3" id="KW-0560">Oxidoreductase</keyword>
<dbReference type="RefSeq" id="WP_342454290.1">
    <property type="nucleotide sequence ID" value="NZ_CBCRVE010000017.1"/>
</dbReference>
<keyword evidence="4" id="KW-0408">Iron</keyword>
<evidence type="ECO:0000313" key="6">
    <source>
        <dbReference type="EMBL" id="MBP1936923.1"/>
    </source>
</evidence>
<dbReference type="InterPro" id="IPR039650">
    <property type="entry name" value="HdrA-like"/>
</dbReference>